<evidence type="ECO:0000256" key="2">
    <source>
        <dbReference type="PROSITE-ProRule" id="PRU00169"/>
    </source>
</evidence>
<gene>
    <name evidence="5" type="ORF">DEQ80_05630</name>
</gene>
<dbReference type="InterPro" id="IPR050595">
    <property type="entry name" value="Bact_response_regulator"/>
</dbReference>
<feature type="modified residue" description="4-aspartylphosphate" evidence="2">
    <location>
        <position position="56"/>
    </location>
</feature>
<dbReference type="EMBL" id="DPBP01000024">
    <property type="protein sequence ID" value="HCE17319.1"/>
    <property type="molecule type" value="Genomic_DNA"/>
</dbReference>
<evidence type="ECO:0000259" key="4">
    <source>
        <dbReference type="PROSITE" id="PS50110"/>
    </source>
</evidence>
<keyword evidence="1 2" id="KW-0597">Phosphoprotein</keyword>
<dbReference type="SMART" id="SM00448">
    <property type="entry name" value="REC"/>
    <property type="match status" value="1"/>
</dbReference>
<evidence type="ECO:0000256" key="1">
    <source>
        <dbReference type="ARBA" id="ARBA00022553"/>
    </source>
</evidence>
<dbReference type="Proteomes" id="UP000264141">
    <property type="component" value="Unassembled WGS sequence"/>
</dbReference>
<proteinExistence type="predicted"/>
<comment type="caution">
    <text evidence="5">The sequence shown here is derived from an EMBL/GenBank/DDBJ whole genome shotgun (WGS) entry which is preliminary data.</text>
</comment>
<dbReference type="GO" id="GO:0000160">
    <property type="term" value="P:phosphorelay signal transduction system"/>
    <property type="evidence" value="ECO:0007669"/>
    <property type="project" value="InterPro"/>
</dbReference>
<dbReference type="Gene3D" id="3.40.50.2300">
    <property type="match status" value="1"/>
</dbReference>
<accession>A0A3D1JFG3</accession>
<reference evidence="5 6" key="1">
    <citation type="journal article" date="2018" name="Nat. Biotechnol.">
        <title>A standardized bacterial taxonomy based on genome phylogeny substantially revises the tree of life.</title>
        <authorList>
            <person name="Parks D.H."/>
            <person name="Chuvochina M."/>
            <person name="Waite D.W."/>
            <person name="Rinke C."/>
            <person name="Skarshewski A."/>
            <person name="Chaumeil P.A."/>
            <person name="Hugenholtz P."/>
        </authorList>
    </citation>
    <scope>NUCLEOTIDE SEQUENCE [LARGE SCALE GENOMIC DNA]</scope>
    <source>
        <strain evidence="5">UBA8781</strain>
    </source>
</reference>
<evidence type="ECO:0000313" key="5">
    <source>
        <dbReference type="EMBL" id="HCE17319.1"/>
    </source>
</evidence>
<evidence type="ECO:0000256" key="3">
    <source>
        <dbReference type="SAM" id="Coils"/>
    </source>
</evidence>
<organism evidence="5 6">
    <name type="scientific">Anaerolinea thermolimosa</name>
    <dbReference type="NCBI Taxonomy" id="229919"/>
    <lineage>
        <taxon>Bacteria</taxon>
        <taxon>Bacillati</taxon>
        <taxon>Chloroflexota</taxon>
        <taxon>Anaerolineae</taxon>
        <taxon>Anaerolineales</taxon>
        <taxon>Anaerolineaceae</taxon>
        <taxon>Anaerolinea</taxon>
    </lineage>
</organism>
<dbReference type="AlphaFoldDB" id="A0A3D1JFG3"/>
<evidence type="ECO:0000313" key="6">
    <source>
        <dbReference type="Proteomes" id="UP000264141"/>
    </source>
</evidence>
<name>A0A3D1JFG3_9CHLR</name>
<dbReference type="InterPro" id="IPR011006">
    <property type="entry name" value="CheY-like_superfamily"/>
</dbReference>
<dbReference type="Pfam" id="PF00072">
    <property type="entry name" value="Response_reg"/>
    <property type="match status" value="1"/>
</dbReference>
<dbReference type="InterPro" id="IPR001789">
    <property type="entry name" value="Sig_transdc_resp-reg_receiver"/>
</dbReference>
<feature type="coiled-coil region" evidence="3">
    <location>
        <begin position="145"/>
        <end position="208"/>
    </location>
</feature>
<dbReference type="STRING" id="229919.GCA_001050195_03129"/>
<sequence>MSVPYGPILVVEDVPHVLELLEVTLRFKGYPVITARNGEEALEQVAREKPALIIADILMPRMDGFAMAHHLRKDPLTRQIPIIFLSATYVTPEDKQFALSLGAVRFMEKPIDTEEFLLTVAEILTSGAPSLPPPMQEREFYQGYRERLEQKLRHKNTQILRTERLLASLPEEQKPAFEALLKSAIADRDEIQRELDQLLQILDEWKASPPPQD</sequence>
<feature type="domain" description="Response regulatory" evidence="4">
    <location>
        <begin position="7"/>
        <end position="124"/>
    </location>
</feature>
<dbReference type="PANTHER" id="PTHR44591:SF23">
    <property type="entry name" value="CHEY SUBFAMILY"/>
    <property type="match status" value="1"/>
</dbReference>
<dbReference type="PANTHER" id="PTHR44591">
    <property type="entry name" value="STRESS RESPONSE REGULATOR PROTEIN 1"/>
    <property type="match status" value="1"/>
</dbReference>
<dbReference type="SUPFAM" id="SSF52172">
    <property type="entry name" value="CheY-like"/>
    <property type="match status" value="1"/>
</dbReference>
<dbReference type="PROSITE" id="PS50110">
    <property type="entry name" value="RESPONSE_REGULATORY"/>
    <property type="match status" value="1"/>
</dbReference>
<keyword evidence="3" id="KW-0175">Coiled coil</keyword>
<protein>
    <recommendedName>
        <fullName evidence="4">Response regulatory domain-containing protein</fullName>
    </recommendedName>
</protein>